<proteinExistence type="predicted"/>
<feature type="region of interest" description="Disordered" evidence="1">
    <location>
        <begin position="77"/>
        <end position="112"/>
    </location>
</feature>
<feature type="region of interest" description="Disordered" evidence="1">
    <location>
        <begin position="281"/>
        <end position="323"/>
    </location>
</feature>
<evidence type="ECO:0000313" key="2">
    <source>
        <dbReference type="EMBL" id="KAF1839972.1"/>
    </source>
</evidence>
<sequence length="417" mass="47369">MFKTQVLRRNFSLFNRVPHSRIVRSAARDGHESVIIHRVHLRKPFFSKSRLVGAVAIAGATYGLGRYIGLEVEIEEVQEEQQPPTRSTGQIHNEDENSEPGQEVDEEEDEDYEDDALLFLPTGFSRPRPKTFYRGSDPEWQEFKKLATDRPRVEKIRGELATLIRDLAAKNPQYVARLGKIDTSKGKLWIEFKFPDGPPVEYERPGFELTEDLEWRKATRPVEDIHHQRLNKVLFPTEVANALYQDTKRKVEISWRDFRAYLGWEQKSEPDTVQQLVQRIGASPPSPSSRTVSTSTASPNPLPTSPVNETQQPTTSPSAAPADGLAKDLGFVLPDPKKLTLDLSQFRQDFRKAFKPYQMQSPRGTLLVLGLIEVYGDRARMTLNVTAAYDPKQGRYVSLKAGVWNLVEHRQAPRGGP</sequence>
<comment type="caution">
    <text evidence="2">The sequence shown here is derived from an EMBL/GenBank/DDBJ whole genome shotgun (WGS) entry which is preliminary data.</text>
</comment>
<feature type="compositionally biased region" description="Low complexity" evidence="1">
    <location>
        <begin position="288"/>
        <end position="299"/>
    </location>
</feature>
<dbReference type="RefSeq" id="XP_040782535.1">
    <property type="nucleotide sequence ID" value="XM_040934452.1"/>
</dbReference>
<evidence type="ECO:0000313" key="3">
    <source>
        <dbReference type="Proteomes" id="UP000800039"/>
    </source>
</evidence>
<gene>
    <name evidence="2" type="ORF">K460DRAFT_371935</name>
</gene>
<dbReference type="EMBL" id="ML976621">
    <property type="protein sequence ID" value="KAF1839972.1"/>
    <property type="molecule type" value="Genomic_DNA"/>
</dbReference>
<organism evidence="2 3">
    <name type="scientific">Cucurbitaria berberidis CBS 394.84</name>
    <dbReference type="NCBI Taxonomy" id="1168544"/>
    <lineage>
        <taxon>Eukaryota</taxon>
        <taxon>Fungi</taxon>
        <taxon>Dikarya</taxon>
        <taxon>Ascomycota</taxon>
        <taxon>Pezizomycotina</taxon>
        <taxon>Dothideomycetes</taxon>
        <taxon>Pleosporomycetidae</taxon>
        <taxon>Pleosporales</taxon>
        <taxon>Pleosporineae</taxon>
        <taxon>Cucurbitariaceae</taxon>
        <taxon>Cucurbitaria</taxon>
    </lineage>
</organism>
<dbReference type="Proteomes" id="UP000800039">
    <property type="component" value="Unassembled WGS sequence"/>
</dbReference>
<dbReference type="GeneID" id="63851703"/>
<protein>
    <submittedName>
        <fullName evidence="2">Uncharacterized protein</fullName>
    </submittedName>
</protein>
<name>A0A9P4G6L3_9PLEO</name>
<feature type="compositionally biased region" description="Acidic residues" evidence="1">
    <location>
        <begin position="96"/>
        <end position="112"/>
    </location>
</feature>
<accession>A0A9P4G6L3</accession>
<feature type="compositionally biased region" description="Polar residues" evidence="1">
    <location>
        <begin position="305"/>
        <end position="318"/>
    </location>
</feature>
<dbReference type="OrthoDB" id="5316527at2759"/>
<keyword evidence="3" id="KW-1185">Reference proteome</keyword>
<reference evidence="2" key="1">
    <citation type="submission" date="2020-01" db="EMBL/GenBank/DDBJ databases">
        <authorList>
            <consortium name="DOE Joint Genome Institute"/>
            <person name="Haridas S."/>
            <person name="Albert R."/>
            <person name="Binder M."/>
            <person name="Bloem J."/>
            <person name="Labutti K."/>
            <person name="Salamov A."/>
            <person name="Andreopoulos B."/>
            <person name="Baker S.E."/>
            <person name="Barry K."/>
            <person name="Bills G."/>
            <person name="Bluhm B.H."/>
            <person name="Cannon C."/>
            <person name="Castanera R."/>
            <person name="Culley D.E."/>
            <person name="Daum C."/>
            <person name="Ezra D."/>
            <person name="Gonzalez J.B."/>
            <person name="Henrissat B."/>
            <person name="Kuo A."/>
            <person name="Liang C."/>
            <person name="Lipzen A."/>
            <person name="Lutzoni F."/>
            <person name="Magnuson J."/>
            <person name="Mondo S."/>
            <person name="Nolan M."/>
            <person name="Ohm R."/>
            <person name="Pangilinan J."/>
            <person name="Park H.-J."/>
            <person name="Ramirez L."/>
            <person name="Alfaro M."/>
            <person name="Sun H."/>
            <person name="Tritt A."/>
            <person name="Yoshinaga Y."/>
            <person name="Zwiers L.-H."/>
            <person name="Turgeon B.G."/>
            <person name="Goodwin S.B."/>
            <person name="Spatafora J.W."/>
            <person name="Crous P.W."/>
            <person name="Grigoriev I.V."/>
        </authorList>
    </citation>
    <scope>NUCLEOTIDE SEQUENCE</scope>
    <source>
        <strain evidence="2">CBS 394.84</strain>
    </source>
</reference>
<evidence type="ECO:0000256" key="1">
    <source>
        <dbReference type="SAM" id="MobiDB-lite"/>
    </source>
</evidence>
<dbReference type="AlphaFoldDB" id="A0A9P4G6L3"/>